<name>A0A3B0T2Y3_9ZZZZ</name>
<dbReference type="InterPro" id="IPR047715">
    <property type="entry name" value="EboA_dom"/>
</dbReference>
<evidence type="ECO:0000313" key="1">
    <source>
        <dbReference type="EMBL" id="VAW10413.1"/>
    </source>
</evidence>
<sequence length="285" mass="32716">MYFENIGGQLSKIIENNVNVGAKAWLSDKIAIIIDEQSTKDLYLTYSLIASKIEKQENIDTSFCENDVQDYLQVQNANMQQLSRIHLLVEVLNADTDFFTPKVANIIQVADTSELETFLKFLMLLPNPEAYKNSAVDALRTNIATIFNAIAFNNPYPALYFDEQQWNQMYLKTAFMEGDLSAISAIDKRANKELTRIISDYAHERWAASRTIDPYFWCPVSKFLDERLLSDMLRLLKSDDTRENNAAGLCCFYSDNPEAEKLLEAYPRLKEGITSKKINWNNLKD</sequence>
<protein>
    <submittedName>
        <fullName evidence="1">Uncharacterized protein</fullName>
    </submittedName>
</protein>
<dbReference type="NCBIfam" id="NF035938">
    <property type="entry name" value="EboA_domain"/>
    <property type="match status" value="1"/>
</dbReference>
<dbReference type="EMBL" id="UOEL01000020">
    <property type="protein sequence ID" value="VAW10413.1"/>
    <property type="molecule type" value="Genomic_DNA"/>
</dbReference>
<gene>
    <name evidence="1" type="ORF">MNBD_BACTEROID03-2494</name>
</gene>
<dbReference type="AlphaFoldDB" id="A0A3B0T2Y3"/>
<organism evidence="1">
    <name type="scientific">hydrothermal vent metagenome</name>
    <dbReference type="NCBI Taxonomy" id="652676"/>
    <lineage>
        <taxon>unclassified sequences</taxon>
        <taxon>metagenomes</taxon>
        <taxon>ecological metagenomes</taxon>
    </lineage>
</organism>
<proteinExistence type="predicted"/>
<accession>A0A3B0T2Y3</accession>
<reference evidence="1" key="1">
    <citation type="submission" date="2018-06" db="EMBL/GenBank/DDBJ databases">
        <authorList>
            <person name="Zhirakovskaya E."/>
        </authorList>
    </citation>
    <scope>NUCLEOTIDE SEQUENCE</scope>
</reference>